<geneLocation type="plasmid" evidence="5 6">
    <name>pENTE01</name>
</geneLocation>
<dbReference type="EMBL" id="CP000654">
    <property type="protein sequence ID" value="ABP62824.1"/>
    <property type="molecule type" value="Genomic_DNA"/>
</dbReference>
<protein>
    <submittedName>
        <fullName evidence="5">Transcriptional regulator, AraC family</fullName>
    </submittedName>
</protein>
<keyword evidence="5" id="KW-0614">Plasmid</keyword>
<feature type="domain" description="HTH araC/xylS-type" evidence="4">
    <location>
        <begin position="197"/>
        <end position="295"/>
    </location>
</feature>
<dbReference type="Pfam" id="PF12833">
    <property type="entry name" value="HTH_18"/>
    <property type="match status" value="1"/>
</dbReference>
<dbReference type="Pfam" id="PF06719">
    <property type="entry name" value="AraC_N"/>
    <property type="match status" value="1"/>
</dbReference>
<reference evidence="6" key="1">
    <citation type="journal article" date="2010" name="PLoS Genet.">
        <title>Genome sequence of the plant growth promoting endophytic bacterium Enterobacter sp. 638.</title>
        <authorList>
            <person name="Taghavi S."/>
            <person name="van der Lelie D."/>
            <person name="Hoffman A."/>
            <person name="Zhang Y.B."/>
            <person name="Walla M.D."/>
            <person name="Vangronsveld J."/>
            <person name="Newman L."/>
            <person name="Monchy S."/>
        </authorList>
    </citation>
    <scope>NUCLEOTIDE SEQUENCE [LARGE SCALE GENOMIC DNA]</scope>
    <source>
        <strain evidence="6">638</strain>
    </source>
</reference>
<dbReference type="PROSITE" id="PS01124">
    <property type="entry name" value="HTH_ARAC_FAMILY_2"/>
    <property type="match status" value="1"/>
</dbReference>
<gene>
    <name evidence="5" type="ordered locus">Ent638_4219</name>
</gene>
<evidence type="ECO:0000313" key="5">
    <source>
        <dbReference type="EMBL" id="ABP62824.1"/>
    </source>
</evidence>
<keyword evidence="6" id="KW-1185">Reference proteome</keyword>
<sequence>MQEFSVEQSLKMLAEKISEIAQYDGDFTTAVPSLSVHRRNAPTTPVHCIYGIGLGVVIQGSKELVLGGKVTGYRAGQTLLTTLELPVVSHVATATASAPFLGMMVTIEPAALMQTAAMIPFRPAAKSPGFDPLAVNELDAGLADTLRRLLSLNDEPRLIQHLAPLIQQEIIIRLLTGPYGSALRHIASPGSPGQQISGAVAWLKQHFTQPVSIDELASRSSMSTSSFRHHFRSVTGMSPLQFIKKLRLQEARQQMLNSRLDAVSAAIKVGYESASQFSREYSREFGESPQRDIRRLREEISQ</sequence>
<evidence type="ECO:0000256" key="2">
    <source>
        <dbReference type="ARBA" id="ARBA00023163"/>
    </source>
</evidence>
<dbReference type="InterPro" id="IPR009057">
    <property type="entry name" value="Homeodomain-like_sf"/>
</dbReference>
<feature type="region of interest" description="Disordered" evidence="3">
    <location>
        <begin position="281"/>
        <end position="302"/>
    </location>
</feature>
<proteinExistence type="predicted"/>
<name>A0A9J9GJS0_ENT38</name>
<dbReference type="Proteomes" id="UP000000230">
    <property type="component" value="Plasmid pENTE01"/>
</dbReference>
<dbReference type="InterPro" id="IPR009594">
    <property type="entry name" value="Tscrpt_reg_HTH_AraC_N"/>
</dbReference>
<accession>A0A9J9GJS0</accession>
<keyword evidence="2" id="KW-0804">Transcription</keyword>
<dbReference type="AlphaFoldDB" id="A0A9J9GJS0"/>
<evidence type="ECO:0000256" key="1">
    <source>
        <dbReference type="ARBA" id="ARBA00023015"/>
    </source>
</evidence>
<evidence type="ECO:0000259" key="4">
    <source>
        <dbReference type="PROSITE" id="PS01124"/>
    </source>
</evidence>
<dbReference type="KEGG" id="ent:Ent638_4219"/>
<dbReference type="SUPFAM" id="SSF46689">
    <property type="entry name" value="Homeodomain-like"/>
    <property type="match status" value="2"/>
</dbReference>
<dbReference type="GO" id="GO:0003700">
    <property type="term" value="F:DNA-binding transcription factor activity"/>
    <property type="evidence" value="ECO:0007669"/>
    <property type="project" value="InterPro"/>
</dbReference>
<dbReference type="PANTHER" id="PTHR43436:SF1">
    <property type="entry name" value="TRANSCRIPTIONAL REGULATORY PROTEIN"/>
    <property type="match status" value="1"/>
</dbReference>
<evidence type="ECO:0000313" key="6">
    <source>
        <dbReference type="Proteomes" id="UP000000230"/>
    </source>
</evidence>
<evidence type="ECO:0000256" key="3">
    <source>
        <dbReference type="SAM" id="MobiDB-lite"/>
    </source>
</evidence>
<dbReference type="RefSeq" id="WP_011906495.1">
    <property type="nucleotide sequence ID" value="NC_009425.1"/>
</dbReference>
<dbReference type="OrthoDB" id="34150at2"/>
<organism evidence="5 6">
    <name type="scientific">Enterobacter sp. (strain 638)</name>
    <dbReference type="NCBI Taxonomy" id="399742"/>
    <lineage>
        <taxon>Bacteria</taxon>
        <taxon>Pseudomonadati</taxon>
        <taxon>Pseudomonadota</taxon>
        <taxon>Gammaproteobacteria</taxon>
        <taxon>Enterobacterales</taxon>
        <taxon>Enterobacteriaceae</taxon>
        <taxon>Enterobacter</taxon>
    </lineage>
</organism>
<dbReference type="SMART" id="SM00342">
    <property type="entry name" value="HTH_ARAC"/>
    <property type="match status" value="1"/>
</dbReference>
<dbReference type="GO" id="GO:0043565">
    <property type="term" value="F:sequence-specific DNA binding"/>
    <property type="evidence" value="ECO:0007669"/>
    <property type="project" value="InterPro"/>
</dbReference>
<keyword evidence="1" id="KW-0805">Transcription regulation</keyword>
<dbReference type="PANTHER" id="PTHR43436">
    <property type="entry name" value="ARAC-FAMILY TRANSCRIPTIONAL REGULATOR"/>
    <property type="match status" value="1"/>
</dbReference>
<dbReference type="InterPro" id="IPR018060">
    <property type="entry name" value="HTH_AraC"/>
</dbReference>
<dbReference type="Gene3D" id="1.10.10.60">
    <property type="entry name" value="Homeodomain-like"/>
    <property type="match status" value="2"/>
</dbReference>